<comment type="caution">
    <text evidence="9">The sequence shown here is derived from an EMBL/GenBank/DDBJ whole genome shotgun (WGS) entry which is preliminary data.</text>
</comment>
<keyword evidence="5" id="KW-0694">RNA-binding</keyword>
<reference evidence="9" key="1">
    <citation type="submission" date="2021-02" db="EMBL/GenBank/DDBJ databases">
        <authorList>
            <person name="Nowell W R."/>
        </authorList>
    </citation>
    <scope>NUCLEOTIDE SEQUENCE</scope>
    <source>
        <strain evidence="9">Ploen Becks lab</strain>
    </source>
</reference>
<evidence type="ECO:0000259" key="8">
    <source>
        <dbReference type="PROSITE" id="PS51703"/>
    </source>
</evidence>
<feature type="compositionally biased region" description="Basic and acidic residues" evidence="6">
    <location>
        <begin position="702"/>
        <end position="724"/>
    </location>
</feature>
<evidence type="ECO:0000259" key="7">
    <source>
        <dbReference type="PROSITE" id="PS50137"/>
    </source>
</evidence>
<dbReference type="Pfam" id="PF00035">
    <property type="entry name" value="dsrm"/>
    <property type="match status" value="1"/>
</dbReference>
<feature type="region of interest" description="Disordered" evidence="6">
    <location>
        <begin position="675"/>
        <end position="724"/>
    </location>
</feature>
<feature type="compositionally biased region" description="Low complexity" evidence="6">
    <location>
        <begin position="53"/>
        <end position="64"/>
    </location>
</feature>
<evidence type="ECO:0000256" key="3">
    <source>
        <dbReference type="ARBA" id="ARBA00022737"/>
    </source>
</evidence>
<dbReference type="InterPro" id="IPR049401">
    <property type="entry name" value="DZF_dom_N"/>
</dbReference>
<proteinExistence type="predicted"/>
<dbReference type="GO" id="GO:0005737">
    <property type="term" value="C:cytoplasm"/>
    <property type="evidence" value="ECO:0007669"/>
    <property type="project" value="UniProtKB-SubCell"/>
</dbReference>
<evidence type="ECO:0000256" key="5">
    <source>
        <dbReference type="PROSITE-ProRule" id="PRU00266"/>
    </source>
</evidence>
<feature type="compositionally biased region" description="Pro residues" evidence="6">
    <location>
        <begin position="789"/>
        <end position="805"/>
    </location>
</feature>
<sequence length="898" mass="103150">MNRNKQYQQQPPQQQFRFNKVNTIPQNQNINTNSNTNTNNQNDQNHKRKIETPNQPNFNNNFSNEHSPIKKLKQEAPNENAPNGVQSQNDQSKKHLQILNDLTTFHKRKAKYDVISETGPQHAKIFQIKCTIYDPLTQAEIETYTASGSSINRAKQAAAELAITQTKLEKPTPEQLKKKRAVKNQPKQKENQQVKPSVTKIPKTAIKINKNKAENVIPIKQKGQDDEFIRYEVNNQIFNKKHLLAKHTQIQPSKKYLELISFILKRIELKLKSISEQLLNEKLSTLENTEEKEKDKEKYRELKGVFRTGYFGKGIFLKTDQFIDLIVTFDRYPDYFLIQKIIDQLKTSDLFETKLEIDQKSQTSELFKHENLNLNFTNESIKNDACVTLTYNDQTDTQINYQFRMYFTCLEINKETNVDTLIKIEEDNFYLPLDKCLQLNQILNHQKWFDLNLKPISNSLLILRILREFCMSNSDWSALDENFLEILVHKSFHMKKFENIALKLRTFFEVLSSGILLLPNLQITNKYLTDSEGDIFSLKDIDGNEFEMSLEKRELLTYKAQEALRMIVFNKIHILLGIDLIVEKCDDAQLDDEDDKLEILDLNKTGLLDQNSSDSDGFRPITTMNDKSHFTPNFKPTYPNNQENEKNRFVPAQNFQKPQSLMSLSIDQKKIPYNQIQNNTNNNNRPFNNNQQQNRNHNKPNGKFDRNKDKNNFQGKKFGDKNFKKEIKPNSAAAAALAIANQSNKNPTPFQTISTQKPIQNSNGAPQPVAPPVAFPNPPPALPQSNNPIPVPPPKFGKPPVPPPTATASNVSQAVAGAPSTAYPAFPGYPGYDPYAYQAYYAQWQAQYYQQWQWAAYNQAYSTQAQTIPKPPQPPEPTSVPFPPPPPPPIPPPPPSNS</sequence>
<dbReference type="SUPFAM" id="SSF54768">
    <property type="entry name" value="dsRNA-binding domain-like"/>
    <property type="match status" value="1"/>
</dbReference>
<evidence type="ECO:0000256" key="6">
    <source>
        <dbReference type="SAM" id="MobiDB-lite"/>
    </source>
</evidence>
<dbReference type="GO" id="GO:0003677">
    <property type="term" value="F:DNA binding"/>
    <property type="evidence" value="ECO:0007669"/>
    <property type="project" value="UniProtKB-KW"/>
</dbReference>
<dbReference type="SMART" id="SM00358">
    <property type="entry name" value="DSRM"/>
    <property type="match status" value="1"/>
</dbReference>
<comment type="subcellular location">
    <subcellularLocation>
        <location evidence="1">Cytoplasm</location>
    </subcellularLocation>
</comment>
<dbReference type="InterPro" id="IPR006561">
    <property type="entry name" value="DZF_dom"/>
</dbReference>
<dbReference type="OrthoDB" id="8898434at2759"/>
<dbReference type="Proteomes" id="UP000663879">
    <property type="component" value="Unassembled WGS sequence"/>
</dbReference>
<evidence type="ECO:0000256" key="1">
    <source>
        <dbReference type="ARBA" id="ARBA00004496"/>
    </source>
</evidence>
<dbReference type="PANTHER" id="PTHR45762:SF3">
    <property type="entry name" value="ZINC-FINGER PROTEIN AT 72D, ISOFORM B"/>
    <property type="match status" value="1"/>
</dbReference>
<evidence type="ECO:0000313" key="10">
    <source>
        <dbReference type="Proteomes" id="UP000663879"/>
    </source>
</evidence>
<gene>
    <name evidence="9" type="ORF">OXX778_LOCUS7068</name>
</gene>
<dbReference type="GO" id="GO:0003725">
    <property type="term" value="F:double-stranded RNA binding"/>
    <property type="evidence" value="ECO:0007669"/>
    <property type="project" value="TreeGrafter"/>
</dbReference>
<keyword evidence="4" id="KW-0238">DNA-binding</keyword>
<feature type="compositionally biased region" description="Pro residues" evidence="6">
    <location>
        <begin position="869"/>
        <end position="898"/>
    </location>
</feature>
<dbReference type="GO" id="GO:0003727">
    <property type="term" value="F:single-stranded RNA binding"/>
    <property type="evidence" value="ECO:0007669"/>
    <property type="project" value="TreeGrafter"/>
</dbReference>
<keyword evidence="3" id="KW-0677">Repeat</keyword>
<dbReference type="InterPro" id="IPR014720">
    <property type="entry name" value="dsRBD_dom"/>
</dbReference>
<dbReference type="EMBL" id="CAJNOC010000879">
    <property type="protein sequence ID" value="CAF0812939.1"/>
    <property type="molecule type" value="Genomic_DNA"/>
</dbReference>
<evidence type="ECO:0000313" key="9">
    <source>
        <dbReference type="EMBL" id="CAF0812939.1"/>
    </source>
</evidence>
<dbReference type="Gene3D" id="3.30.160.20">
    <property type="match status" value="1"/>
</dbReference>
<feature type="region of interest" description="Disordered" evidence="6">
    <location>
        <begin position="864"/>
        <end position="898"/>
    </location>
</feature>
<feature type="compositionally biased region" description="Low complexity" evidence="6">
    <location>
        <begin position="675"/>
        <end position="701"/>
    </location>
</feature>
<organism evidence="9 10">
    <name type="scientific">Brachionus calyciflorus</name>
    <dbReference type="NCBI Taxonomy" id="104777"/>
    <lineage>
        <taxon>Eukaryota</taxon>
        <taxon>Metazoa</taxon>
        <taxon>Spiralia</taxon>
        <taxon>Gnathifera</taxon>
        <taxon>Rotifera</taxon>
        <taxon>Eurotatoria</taxon>
        <taxon>Monogononta</taxon>
        <taxon>Pseudotrocha</taxon>
        <taxon>Ploima</taxon>
        <taxon>Brachionidae</taxon>
        <taxon>Brachionus</taxon>
    </lineage>
</organism>
<protein>
    <recommendedName>
        <fullName evidence="11">DRBM domain-containing protein</fullName>
    </recommendedName>
</protein>
<dbReference type="AlphaFoldDB" id="A0A813TDB0"/>
<dbReference type="SMART" id="SM00572">
    <property type="entry name" value="DZF"/>
    <property type="match status" value="1"/>
</dbReference>
<dbReference type="Gene3D" id="3.30.460.10">
    <property type="entry name" value="Beta Polymerase, domain 2"/>
    <property type="match status" value="1"/>
</dbReference>
<evidence type="ECO:0008006" key="11">
    <source>
        <dbReference type="Google" id="ProtNLM"/>
    </source>
</evidence>
<feature type="region of interest" description="Disordered" evidence="6">
    <location>
        <begin position="743"/>
        <end position="813"/>
    </location>
</feature>
<feature type="compositionally biased region" description="Pro residues" evidence="6">
    <location>
        <begin position="768"/>
        <end position="782"/>
    </location>
</feature>
<dbReference type="Pfam" id="PF20965">
    <property type="entry name" value="DZF_C"/>
    <property type="match status" value="1"/>
</dbReference>
<dbReference type="Gene3D" id="1.10.1410.40">
    <property type="match status" value="1"/>
</dbReference>
<feature type="domain" description="DRBM" evidence="7">
    <location>
        <begin position="94"/>
        <end position="168"/>
    </location>
</feature>
<dbReference type="PANTHER" id="PTHR45762">
    <property type="entry name" value="ZINC FINGER RNA-BINDING PROTEIN"/>
    <property type="match status" value="1"/>
</dbReference>
<feature type="domain" description="DZF" evidence="8">
    <location>
        <begin position="226"/>
        <end position="625"/>
    </location>
</feature>
<name>A0A813TDB0_9BILA</name>
<evidence type="ECO:0000256" key="2">
    <source>
        <dbReference type="ARBA" id="ARBA00022490"/>
    </source>
</evidence>
<dbReference type="InterPro" id="IPR043519">
    <property type="entry name" value="NT_sf"/>
</dbReference>
<dbReference type="Pfam" id="PF07528">
    <property type="entry name" value="DZF_N"/>
    <property type="match status" value="1"/>
</dbReference>
<keyword evidence="2" id="KW-0963">Cytoplasm</keyword>
<evidence type="ECO:0000256" key="4">
    <source>
        <dbReference type="ARBA" id="ARBA00023125"/>
    </source>
</evidence>
<accession>A0A813TDB0</accession>
<keyword evidence="10" id="KW-1185">Reference proteome</keyword>
<dbReference type="PROSITE" id="PS50137">
    <property type="entry name" value="DS_RBD"/>
    <property type="match status" value="1"/>
</dbReference>
<dbReference type="GO" id="GO:0071011">
    <property type="term" value="C:precatalytic spliceosome"/>
    <property type="evidence" value="ECO:0007669"/>
    <property type="project" value="TreeGrafter"/>
</dbReference>
<feature type="compositionally biased region" description="Low complexity" evidence="6">
    <location>
        <begin position="25"/>
        <end position="43"/>
    </location>
</feature>
<dbReference type="InterPro" id="IPR049402">
    <property type="entry name" value="DZF_dom_C"/>
</dbReference>
<feature type="compositionally biased region" description="Polar residues" evidence="6">
    <location>
        <begin position="743"/>
        <end position="762"/>
    </location>
</feature>
<feature type="region of interest" description="Disordered" evidence="6">
    <location>
        <begin position="25"/>
        <end position="65"/>
    </location>
</feature>
<dbReference type="PROSITE" id="PS51703">
    <property type="entry name" value="DZF"/>
    <property type="match status" value="1"/>
</dbReference>